<evidence type="ECO:0000256" key="5">
    <source>
        <dbReference type="ARBA" id="ARBA00023136"/>
    </source>
</evidence>
<comment type="subcellular location">
    <subcellularLocation>
        <location evidence="1">Cell membrane</location>
    </subcellularLocation>
</comment>
<dbReference type="Proteomes" id="UP000322976">
    <property type="component" value="Unassembled WGS sequence"/>
</dbReference>
<evidence type="ECO:0000256" key="1">
    <source>
        <dbReference type="ARBA" id="ARBA00004236"/>
    </source>
</evidence>
<evidence type="ECO:0000256" key="4">
    <source>
        <dbReference type="ARBA" id="ARBA00022989"/>
    </source>
</evidence>
<evidence type="ECO:0000313" key="8">
    <source>
        <dbReference type="EMBL" id="TZE81875.1"/>
    </source>
</evidence>
<evidence type="ECO:0000256" key="6">
    <source>
        <dbReference type="SAM" id="Phobius"/>
    </source>
</evidence>
<dbReference type="AlphaFoldDB" id="A0A5D8QAT6"/>
<dbReference type="InterPro" id="IPR025937">
    <property type="entry name" value="PDGLE_dom"/>
</dbReference>
<organism evidence="8 9">
    <name type="scientific">Calorimonas adulescens</name>
    <dbReference type="NCBI Taxonomy" id="2606906"/>
    <lineage>
        <taxon>Bacteria</taxon>
        <taxon>Bacillati</taxon>
        <taxon>Bacillota</taxon>
        <taxon>Clostridia</taxon>
        <taxon>Thermoanaerobacterales</taxon>
        <taxon>Thermoanaerobacteraceae</taxon>
        <taxon>Calorimonas</taxon>
    </lineage>
</organism>
<keyword evidence="4 6" id="KW-1133">Transmembrane helix</keyword>
<sequence length="105" mass="11451">MKKLFIIAAIIILLTPIGLLAPGSAWGEWGIDEIKSMVGYVPSGMKHFSDTVKALLPDYSIPSFDKNFLQLSIGYILSAVVGIGIIMVVFFVLSKTMGKSEEKNE</sequence>
<feature type="domain" description="PDGLE" evidence="7">
    <location>
        <begin position="5"/>
        <end position="96"/>
    </location>
</feature>
<dbReference type="RefSeq" id="WP_149545401.1">
    <property type="nucleotide sequence ID" value="NZ_VTPS01000010.1"/>
</dbReference>
<accession>A0A5D8QAT6</accession>
<dbReference type="Pfam" id="PF13190">
    <property type="entry name" value="PDGLE"/>
    <property type="match status" value="1"/>
</dbReference>
<keyword evidence="5 6" id="KW-0472">Membrane</keyword>
<feature type="transmembrane region" description="Helical" evidence="6">
    <location>
        <begin position="73"/>
        <end position="93"/>
    </location>
</feature>
<keyword evidence="2" id="KW-1003">Cell membrane</keyword>
<proteinExistence type="predicted"/>
<dbReference type="GO" id="GO:0005886">
    <property type="term" value="C:plasma membrane"/>
    <property type="evidence" value="ECO:0007669"/>
    <property type="project" value="UniProtKB-SubCell"/>
</dbReference>
<keyword evidence="9" id="KW-1185">Reference proteome</keyword>
<dbReference type="EMBL" id="VTPS01000010">
    <property type="protein sequence ID" value="TZE81875.1"/>
    <property type="molecule type" value="Genomic_DNA"/>
</dbReference>
<comment type="caution">
    <text evidence="8">The sequence shown here is derived from an EMBL/GenBank/DDBJ whole genome shotgun (WGS) entry which is preliminary data.</text>
</comment>
<keyword evidence="3 6" id="KW-0812">Transmembrane</keyword>
<evidence type="ECO:0000259" key="7">
    <source>
        <dbReference type="Pfam" id="PF13190"/>
    </source>
</evidence>
<evidence type="ECO:0000256" key="3">
    <source>
        <dbReference type="ARBA" id="ARBA00022692"/>
    </source>
</evidence>
<reference evidence="8 9" key="1">
    <citation type="submission" date="2019-08" db="EMBL/GenBank/DDBJ databases">
        <title>Calorimonas adulescens gen. nov., sp. nov., an anaerobic thermophilic bacterium from Sakhalin hot spring.</title>
        <authorList>
            <person name="Khomyakova M.A."/>
            <person name="Merkel A.Y."/>
            <person name="Novikov A."/>
            <person name="Bonch-Osmolovskaya E.A."/>
            <person name="Slobodkin A.I."/>
        </authorList>
    </citation>
    <scope>NUCLEOTIDE SEQUENCE [LARGE SCALE GENOMIC DNA]</scope>
    <source>
        <strain evidence="8 9">A05MB</strain>
    </source>
</reference>
<evidence type="ECO:0000313" key="9">
    <source>
        <dbReference type="Proteomes" id="UP000322976"/>
    </source>
</evidence>
<gene>
    <name evidence="8" type="ORF">FWJ32_07820</name>
</gene>
<evidence type="ECO:0000256" key="2">
    <source>
        <dbReference type="ARBA" id="ARBA00022475"/>
    </source>
</evidence>
<protein>
    <submittedName>
        <fullName evidence="8">Cobalamin biosynthesis protein</fullName>
    </submittedName>
</protein>
<name>A0A5D8QAT6_9THEO</name>